<evidence type="ECO:0000313" key="2">
    <source>
        <dbReference type="EMBL" id="MDA5398969.1"/>
    </source>
</evidence>
<organism evidence="2 3">
    <name type="scientific">Hoeflea prorocentri</name>
    <dbReference type="NCBI Taxonomy" id="1922333"/>
    <lineage>
        <taxon>Bacteria</taxon>
        <taxon>Pseudomonadati</taxon>
        <taxon>Pseudomonadota</taxon>
        <taxon>Alphaproteobacteria</taxon>
        <taxon>Hyphomicrobiales</taxon>
        <taxon>Rhizobiaceae</taxon>
        <taxon>Hoeflea</taxon>
    </lineage>
</organism>
<reference evidence="2" key="1">
    <citation type="submission" date="2022-11" db="EMBL/GenBank/DDBJ databases">
        <title>Draft genome sequence of Hoeflea poritis E7-10 and Hoeflea prorocentri PM5-8, separated from scleractinian coral Porites lutea and marine dinoflagellate.</title>
        <authorList>
            <person name="Zhang G."/>
            <person name="Wei Q."/>
            <person name="Cai L."/>
        </authorList>
    </citation>
    <scope>NUCLEOTIDE SEQUENCE</scope>
    <source>
        <strain evidence="2">PM5-8</strain>
    </source>
</reference>
<dbReference type="AlphaFoldDB" id="A0A9X3UL31"/>
<evidence type="ECO:0000259" key="1">
    <source>
        <dbReference type="Pfam" id="PF00534"/>
    </source>
</evidence>
<accession>A0A9X3UL31</accession>
<name>A0A9X3UL31_9HYPH</name>
<dbReference type="RefSeq" id="WP_267990414.1">
    <property type="nucleotide sequence ID" value="NZ_JAPJZI010000001.1"/>
</dbReference>
<gene>
    <name evidence="2" type="ORF">OQ273_10335</name>
</gene>
<dbReference type="Pfam" id="PF00534">
    <property type="entry name" value="Glycos_transf_1"/>
    <property type="match status" value="1"/>
</dbReference>
<feature type="domain" description="Glycosyl transferase family 1" evidence="1">
    <location>
        <begin position="200"/>
        <end position="297"/>
    </location>
</feature>
<protein>
    <submittedName>
        <fullName evidence="2">Glycosyltransferase</fullName>
    </submittedName>
</protein>
<proteinExistence type="predicted"/>
<dbReference type="Gene3D" id="3.40.50.2000">
    <property type="entry name" value="Glycogen Phosphorylase B"/>
    <property type="match status" value="1"/>
</dbReference>
<sequence length="364" mass="40607">MESLRRDAHRKHALLSYLNEGIRLAEDDPFFDGHTNKWECREIAHILFDLGYNVDVIHYLNDSFLPAKPYDVVIDLHGNLPRLAPHLTPDCRMVLHATGSYVPSMMEAEAQRLEALKRRRGIKCRPRRISDGDAFKASIEASGHISLIGNRTTLSTYPLNAQSKITCINPSPSRTKAVDRSSLPEQREFMWLGGGGAVLKGLDLLLDCFVRRPDLHLHIVGGVSGERDFSAGYATELFQTDNIHYHGFMDLAGDEFNTLAARCVSVLKPSASEGMSTSVTTAMTIGLYPIISRQTGIDLPDGAGIYLRELTCDAIDEAIDRFLLLSDEQLLDDLANIKRYAQTQYSRQAFSSQYRSFLTNTVGV</sequence>
<dbReference type="Proteomes" id="UP001151234">
    <property type="component" value="Unassembled WGS sequence"/>
</dbReference>
<dbReference type="GO" id="GO:0016757">
    <property type="term" value="F:glycosyltransferase activity"/>
    <property type="evidence" value="ECO:0007669"/>
    <property type="project" value="InterPro"/>
</dbReference>
<dbReference type="InterPro" id="IPR001296">
    <property type="entry name" value="Glyco_trans_1"/>
</dbReference>
<evidence type="ECO:0000313" key="3">
    <source>
        <dbReference type="Proteomes" id="UP001151234"/>
    </source>
</evidence>
<dbReference type="EMBL" id="JAPJZI010000001">
    <property type="protein sequence ID" value="MDA5398969.1"/>
    <property type="molecule type" value="Genomic_DNA"/>
</dbReference>
<comment type="caution">
    <text evidence="2">The sequence shown here is derived from an EMBL/GenBank/DDBJ whole genome shotgun (WGS) entry which is preliminary data.</text>
</comment>
<keyword evidence="3" id="KW-1185">Reference proteome</keyword>
<dbReference type="SUPFAM" id="SSF53756">
    <property type="entry name" value="UDP-Glycosyltransferase/glycogen phosphorylase"/>
    <property type="match status" value="1"/>
</dbReference>
<dbReference type="PANTHER" id="PTHR12526">
    <property type="entry name" value="GLYCOSYLTRANSFERASE"/>
    <property type="match status" value="1"/>
</dbReference>